<feature type="compositionally biased region" description="Basic residues" evidence="1">
    <location>
        <begin position="867"/>
        <end position="878"/>
    </location>
</feature>
<evidence type="ECO:0000313" key="3">
    <source>
        <dbReference type="Proteomes" id="UP000001194"/>
    </source>
</evidence>
<keyword evidence="3" id="KW-1185">Reference proteome</keyword>
<dbReference type="GeneID" id="6077321"/>
<organism evidence="3">
    <name type="scientific">Laccaria bicolor (strain S238N-H82 / ATCC MYA-4686)</name>
    <name type="common">Bicoloured deceiver</name>
    <name type="synonym">Laccaria laccata var. bicolor</name>
    <dbReference type="NCBI Taxonomy" id="486041"/>
    <lineage>
        <taxon>Eukaryota</taxon>
        <taxon>Fungi</taxon>
        <taxon>Dikarya</taxon>
        <taxon>Basidiomycota</taxon>
        <taxon>Agaricomycotina</taxon>
        <taxon>Agaricomycetes</taxon>
        <taxon>Agaricomycetidae</taxon>
        <taxon>Agaricales</taxon>
        <taxon>Agaricineae</taxon>
        <taxon>Hydnangiaceae</taxon>
        <taxon>Laccaria</taxon>
    </lineage>
</organism>
<feature type="compositionally biased region" description="Basic and acidic residues" evidence="1">
    <location>
        <begin position="619"/>
        <end position="628"/>
    </location>
</feature>
<name>B0DC29_LACBS</name>
<dbReference type="EMBL" id="DS547103">
    <property type="protein sequence ID" value="EDR07662.1"/>
    <property type="molecule type" value="Genomic_DNA"/>
</dbReference>
<feature type="compositionally biased region" description="Basic residues" evidence="1">
    <location>
        <begin position="453"/>
        <end position="465"/>
    </location>
</feature>
<evidence type="ECO:0000256" key="1">
    <source>
        <dbReference type="SAM" id="MobiDB-lite"/>
    </source>
</evidence>
<dbReference type="RefSeq" id="XP_001881451.1">
    <property type="nucleotide sequence ID" value="XM_001881416.1"/>
</dbReference>
<feature type="region of interest" description="Disordered" evidence="1">
    <location>
        <begin position="1"/>
        <end position="26"/>
    </location>
</feature>
<feature type="region of interest" description="Disordered" evidence="1">
    <location>
        <begin position="404"/>
        <end position="474"/>
    </location>
</feature>
<gene>
    <name evidence="2" type="ORF">LACBIDRAFT_298016</name>
</gene>
<feature type="compositionally biased region" description="Basic and acidic residues" evidence="1">
    <location>
        <begin position="404"/>
        <end position="418"/>
    </location>
</feature>
<reference evidence="2 3" key="1">
    <citation type="journal article" date="2008" name="Nature">
        <title>The genome of Laccaria bicolor provides insights into mycorrhizal symbiosis.</title>
        <authorList>
            <person name="Martin F."/>
            <person name="Aerts A."/>
            <person name="Ahren D."/>
            <person name="Brun A."/>
            <person name="Danchin E.G.J."/>
            <person name="Duchaussoy F."/>
            <person name="Gibon J."/>
            <person name="Kohler A."/>
            <person name="Lindquist E."/>
            <person name="Pereda V."/>
            <person name="Salamov A."/>
            <person name="Shapiro H.J."/>
            <person name="Wuyts J."/>
            <person name="Blaudez D."/>
            <person name="Buee M."/>
            <person name="Brokstein P."/>
            <person name="Canbaeck B."/>
            <person name="Cohen D."/>
            <person name="Courty P.E."/>
            <person name="Coutinho P.M."/>
            <person name="Delaruelle C."/>
            <person name="Detter J.C."/>
            <person name="Deveau A."/>
            <person name="DiFazio S."/>
            <person name="Duplessis S."/>
            <person name="Fraissinet-Tachet L."/>
            <person name="Lucic E."/>
            <person name="Frey-Klett P."/>
            <person name="Fourrey C."/>
            <person name="Feussner I."/>
            <person name="Gay G."/>
            <person name="Grimwood J."/>
            <person name="Hoegger P.J."/>
            <person name="Jain P."/>
            <person name="Kilaru S."/>
            <person name="Labbe J."/>
            <person name="Lin Y.C."/>
            <person name="Legue V."/>
            <person name="Le Tacon F."/>
            <person name="Marmeisse R."/>
            <person name="Melayah D."/>
            <person name="Montanini B."/>
            <person name="Muratet M."/>
            <person name="Nehls U."/>
            <person name="Niculita-Hirzel H."/>
            <person name="Oudot-Le Secq M.P."/>
            <person name="Peter M."/>
            <person name="Quesneville H."/>
            <person name="Rajashekar B."/>
            <person name="Reich M."/>
            <person name="Rouhier N."/>
            <person name="Schmutz J."/>
            <person name="Yin T."/>
            <person name="Chalot M."/>
            <person name="Henrissat B."/>
            <person name="Kuees U."/>
            <person name="Lucas S."/>
            <person name="Van de Peer Y."/>
            <person name="Podila G.K."/>
            <person name="Polle A."/>
            <person name="Pukkila P.J."/>
            <person name="Richardson P.M."/>
            <person name="Rouze P."/>
            <person name="Sanders I.R."/>
            <person name="Stajich J.E."/>
            <person name="Tunlid A."/>
            <person name="Tuskan G."/>
            <person name="Grigoriev I.V."/>
        </authorList>
    </citation>
    <scope>NUCLEOTIDE SEQUENCE [LARGE SCALE GENOMIC DNA]</scope>
    <source>
        <strain evidence="3">S238N-H82 / ATCC MYA-4686</strain>
    </source>
</reference>
<dbReference type="KEGG" id="lbc:LACBIDRAFT_298016"/>
<feature type="compositionally biased region" description="Basic residues" evidence="1">
    <location>
        <begin position="419"/>
        <end position="435"/>
    </location>
</feature>
<protein>
    <submittedName>
        <fullName evidence="2">Predicted protein</fullName>
    </submittedName>
</protein>
<feature type="region of interest" description="Disordered" evidence="1">
    <location>
        <begin position="595"/>
        <end position="628"/>
    </location>
</feature>
<proteinExistence type="predicted"/>
<dbReference type="InParanoid" id="B0DC29"/>
<accession>B0DC29</accession>
<evidence type="ECO:0000313" key="2">
    <source>
        <dbReference type="EMBL" id="EDR07662.1"/>
    </source>
</evidence>
<dbReference type="AlphaFoldDB" id="B0DC29"/>
<dbReference type="HOGENOM" id="CLU_344849_0_0_1"/>
<dbReference type="OrthoDB" id="3060653at2759"/>
<feature type="compositionally biased region" description="Polar residues" evidence="1">
    <location>
        <begin position="1"/>
        <end position="15"/>
    </location>
</feature>
<feature type="region of interest" description="Disordered" evidence="1">
    <location>
        <begin position="783"/>
        <end position="878"/>
    </location>
</feature>
<sequence length="878" mass="96541">MATSSSTSLIPNASDSAAGEDFSDPEVETNEYTAAAPYVWETWQTEILNHYLPFYKANKTVKQRTALLNKTFRRMQSKRDIPDSDVSGLRKAMRQWYGLKAKVRQPKQYKIRGVNWNFRTVAALLKKEEIKQAEVELAGGQPVKFGSYQAALNNVLGNMDEEELNGLKVTAAKWNAAGPPEEEKNWLSVKHAPKYAKAFAEKCFKQLGAWVLIYWGSMDTDGGLVSARFDFNNELGGGTAYKDMFNDAPVTDRTWGKYLERVYKMSEEQPILRLQPRGALMELDVDQDGEPIIPEEVTWPSDLTGEATIKWQKALLRSYLGAHYALATKDGTQRVPWTNVINAPKDFISAEYLPGYESIDREPSHLTVVKVRKLLRFWLARQSSGLVAFRWKLVMYAGEIVKAEPPKKGCKPSDDLTRKRGKQHTAKGRPKKKSKASVDFITSDDDLSPATTTRKKIKPRPIKKPRVVDEPDLDSGEDFDFNGVDLFAFSDDEQINQFGDRPLKENNTGGTSQEPDSLWMAFTNKLPEYKCWSPDRIQTEFQVFRGWAESSGLFQANGSTVGGGTAEQANDPATDDFRVAITDKPLVAGDKALTEDKQASSPNHHASAPNQLNAISSPSDERPSDERTKNIQKDAFASSLASTLSDATLWISSSIGAGGSSIADADIPRSTAPTDVVIQMNQTKTNDYTLPARNIDSSVGPMAKYSTPRLKDLFDSFRQLAAAGPSGDANVGPEVPKMIDVMRHTPQSVPLLRPAVIFERPATPSMMLPSAVVPSPGLLHIASDEGHPASAAHTTHRLAESPANTSLPVGGMGGMQTRKRKAEQEAPGTSKRVTKPPSKLPVEVAKTIEPKPTKGRKPSGGSGNPPKRGRGRPRKAGT</sequence>
<dbReference type="Proteomes" id="UP000001194">
    <property type="component" value="Unassembled WGS sequence"/>
</dbReference>
<feature type="compositionally biased region" description="Polar residues" evidence="1">
    <location>
        <begin position="599"/>
        <end position="618"/>
    </location>
</feature>